<dbReference type="SUPFAM" id="SSF101898">
    <property type="entry name" value="NHL repeat"/>
    <property type="match status" value="1"/>
</dbReference>
<sequence>MQTLLYEVEKPTKQIRKLQNEFSNMTEYATELQTYAGLKKIEKITSQEGNYIEDLKRGCELNEEITVNTRPCNIQANAGRTDQAQYFVPVQTTDQIKLSFSNTLKVPKRRRFRFVDCCILPDGNIITLGRDDSNRCLNFLLIFKNDGTFIRTIMAFKGIPVSVCFVKDGIVAVSFYNAFEVALVDIHQSKSVRKFQFHSACAGVSSDGKVLIIAIPTQKNVIVMNLKD</sequence>
<organism evidence="1 2">
    <name type="scientific">Mytilus coruscus</name>
    <name type="common">Sea mussel</name>
    <dbReference type="NCBI Taxonomy" id="42192"/>
    <lineage>
        <taxon>Eukaryota</taxon>
        <taxon>Metazoa</taxon>
        <taxon>Spiralia</taxon>
        <taxon>Lophotrochozoa</taxon>
        <taxon>Mollusca</taxon>
        <taxon>Bivalvia</taxon>
        <taxon>Autobranchia</taxon>
        <taxon>Pteriomorphia</taxon>
        <taxon>Mytilida</taxon>
        <taxon>Mytiloidea</taxon>
        <taxon>Mytilidae</taxon>
        <taxon>Mytilinae</taxon>
        <taxon>Mytilus</taxon>
    </lineage>
</organism>
<keyword evidence="2" id="KW-1185">Reference proteome</keyword>
<accession>A0A6J8B0H2</accession>
<reference evidence="1 2" key="1">
    <citation type="submission" date="2020-06" db="EMBL/GenBank/DDBJ databases">
        <authorList>
            <person name="Li R."/>
            <person name="Bekaert M."/>
        </authorList>
    </citation>
    <scope>NUCLEOTIDE SEQUENCE [LARGE SCALE GENOMIC DNA]</scope>
    <source>
        <strain evidence="2">wild</strain>
    </source>
</reference>
<gene>
    <name evidence="1" type="ORF">MCOR_12159</name>
</gene>
<dbReference type="OrthoDB" id="10447570at2759"/>
<evidence type="ECO:0000313" key="1">
    <source>
        <dbReference type="EMBL" id="CAC5374949.1"/>
    </source>
</evidence>
<dbReference type="AlphaFoldDB" id="A0A6J8B0H2"/>
<proteinExistence type="predicted"/>
<name>A0A6J8B0H2_MYTCO</name>
<evidence type="ECO:0000313" key="2">
    <source>
        <dbReference type="Proteomes" id="UP000507470"/>
    </source>
</evidence>
<dbReference type="Proteomes" id="UP000507470">
    <property type="component" value="Unassembled WGS sequence"/>
</dbReference>
<protein>
    <submittedName>
        <fullName evidence="1">Uncharacterized protein</fullName>
    </submittedName>
</protein>
<dbReference type="EMBL" id="CACVKT020002094">
    <property type="protein sequence ID" value="CAC5374949.1"/>
    <property type="molecule type" value="Genomic_DNA"/>
</dbReference>